<dbReference type="InterPro" id="IPR002640">
    <property type="entry name" value="Arylesterase"/>
</dbReference>
<comment type="similarity">
    <text evidence="1">Belongs to the paraoxonase family.</text>
</comment>
<dbReference type="Proteomes" id="UP001432322">
    <property type="component" value="Unassembled WGS sequence"/>
</dbReference>
<sequence length="233" mass="26761">ALFISFMSYNIAQLLVHFGVNVRVYNFVPGECSTLALSEEEIAATDFATMANQIVFTYISASKKTGIFSFESKNKTATQLRIDFKSMTEFHPEGISVWRDRIFVVNHRSTEDTVEILNLRKDHASLSHLSTVRSKKFDRLRDVVAVDRTKFFATVWRQEKNEFKRFIDEYFVKYNGAVVFFDGTSTRFVDRKISSPYGIVYDKDQKSLFVASYAAQSIISYSVSDSFSISRKS</sequence>
<comment type="cofactor">
    <cofactor evidence="5">
        <name>Ca(2+)</name>
        <dbReference type="ChEBI" id="CHEBI:29108"/>
    </cofactor>
    <text evidence="5">Binds 2 calcium ions per subunit.</text>
</comment>
<evidence type="ECO:0000256" key="4">
    <source>
        <dbReference type="ARBA" id="ARBA00023180"/>
    </source>
</evidence>
<evidence type="ECO:0000313" key="7">
    <source>
        <dbReference type="Proteomes" id="UP001432322"/>
    </source>
</evidence>
<dbReference type="GO" id="GO:0046872">
    <property type="term" value="F:metal ion binding"/>
    <property type="evidence" value="ECO:0007669"/>
    <property type="project" value="UniProtKB-KW"/>
</dbReference>
<dbReference type="Gene3D" id="2.120.10.30">
    <property type="entry name" value="TolB, C-terminal domain"/>
    <property type="match status" value="1"/>
</dbReference>
<protein>
    <submittedName>
        <fullName evidence="6">Uncharacterized protein</fullName>
    </submittedName>
</protein>
<evidence type="ECO:0000256" key="2">
    <source>
        <dbReference type="ARBA" id="ARBA00022801"/>
    </source>
</evidence>
<feature type="binding site" evidence="5">
    <location>
        <position position="95"/>
    </location>
    <ligand>
        <name>Ca(2+)</name>
        <dbReference type="ChEBI" id="CHEBI:29108"/>
        <label>1</label>
        <note>catalytic</note>
    </ligand>
</feature>
<dbReference type="AlphaFoldDB" id="A0AAV5V5Z5"/>
<keyword evidence="5" id="KW-0479">Metal-binding</keyword>
<reference evidence="6" key="1">
    <citation type="submission" date="2023-10" db="EMBL/GenBank/DDBJ databases">
        <title>Genome assembly of Pristionchus species.</title>
        <authorList>
            <person name="Yoshida K."/>
            <person name="Sommer R.J."/>
        </authorList>
    </citation>
    <scope>NUCLEOTIDE SEQUENCE</scope>
    <source>
        <strain evidence="6">RS5133</strain>
    </source>
</reference>
<evidence type="ECO:0000256" key="5">
    <source>
        <dbReference type="PIRSR" id="PIRSR602640-2"/>
    </source>
</evidence>
<name>A0AAV5V5Z5_9BILA</name>
<evidence type="ECO:0000256" key="1">
    <source>
        <dbReference type="ARBA" id="ARBA00008595"/>
    </source>
</evidence>
<keyword evidence="3" id="KW-1015">Disulfide bond</keyword>
<keyword evidence="4" id="KW-0325">Glycoprotein</keyword>
<dbReference type="EMBL" id="BTSY01000002">
    <property type="protein sequence ID" value="GMT14786.1"/>
    <property type="molecule type" value="Genomic_DNA"/>
</dbReference>
<dbReference type="InterPro" id="IPR051288">
    <property type="entry name" value="Serum_paraoxonase/arylesterase"/>
</dbReference>
<dbReference type="Pfam" id="PF01731">
    <property type="entry name" value="Arylesterase"/>
    <property type="match status" value="1"/>
</dbReference>
<comment type="caution">
    <text evidence="6">The sequence shown here is derived from an EMBL/GenBank/DDBJ whole genome shotgun (WGS) entry which is preliminary data.</text>
</comment>
<evidence type="ECO:0000313" key="6">
    <source>
        <dbReference type="EMBL" id="GMT14786.1"/>
    </source>
</evidence>
<organism evidence="6 7">
    <name type="scientific">Pristionchus fissidentatus</name>
    <dbReference type="NCBI Taxonomy" id="1538716"/>
    <lineage>
        <taxon>Eukaryota</taxon>
        <taxon>Metazoa</taxon>
        <taxon>Ecdysozoa</taxon>
        <taxon>Nematoda</taxon>
        <taxon>Chromadorea</taxon>
        <taxon>Rhabditida</taxon>
        <taxon>Rhabditina</taxon>
        <taxon>Diplogasteromorpha</taxon>
        <taxon>Diplogasteroidea</taxon>
        <taxon>Neodiplogasteridae</taxon>
        <taxon>Pristionchus</taxon>
    </lineage>
</organism>
<proteinExistence type="inferred from homology"/>
<dbReference type="PANTHER" id="PTHR11799:SF12">
    <property type="entry name" value="PARAOXONASE-RELATED"/>
    <property type="match status" value="1"/>
</dbReference>
<accession>A0AAV5V5Z5</accession>
<evidence type="ECO:0000256" key="3">
    <source>
        <dbReference type="ARBA" id="ARBA00023157"/>
    </source>
</evidence>
<feature type="binding site" evidence="5">
    <location>
        <position position="142"/>
    </location>
    <ligand>
        <name>Ca(2+)</name>
        <dbReference type="ChEBI" id="CHEBI:29108"/>
        <label>1</label>
        <note>catalytic</note>
    </ligand>
</feature>
<keyword evidence="5" id="KW-0106">Calcium</keyword>
<keyword evidence="7" id="KW-1185">Reference proteome</keyword>
<gene>
    <name evidence="6" type="ORF">PFISCL1PPCAC_6083</name>
</gene>
<dbReference type="SUPFAM" id="SSF63829">
    <property type="entry name" value="Calcium-dependent phosphotriesterase"/>
    <property type="match status" value="1"/>
</dbReference>
<dbReference type="PANTHER" id="PTHR11799">
    <property type="entry name" value="PARAOXONASE"/>
    <property type="match status" value="1"/>
</dbReference>
<keyword evidence="2" id="KW-0378">Hydrolase</keyword>
<dbReference type="GO" id="GO:0004064">
    <property type="term" value="F:arylesterase activity"/>
    <property type="evidence" value="ECO:0007669"/>
    <property type="project" value="InterPro"/>
</dbReference>
<dbReference type="InterPro" id="IPR011042">
    <property type="entry name" value="6-blade_b-propeller_TolB-like"/>
</dbReference>
<feature type="non-terminal residue" evidence="6">
    <location>
        <position position="233"/>
    </location>
</feature>
<feature type="non-terminal residue" evidence="6">
    <location>
        <position position="1"/>
    </location>
</feature>